<comment type="subcellular location">
    <subcellularLocation>
        <location evidence="1">Nucleus</location>
    </subcellularLocation>
</comment>
<feature type="region of interest" description="Disordered" evidence="9">
    <location>
        <begin position="380"/>
        <end position="507"/>
    </location>
</feature>
<dbReference type="GO" id="GO:0005634">
    <property type="term" value="C:nucleus"/>
    <property type="evidence" value="ECO:0007669"/>
    <property type="project" value="UniProtKB-SubCell"/>
</dbReference>
<feature type="compositionally biased region" description="Low complexity" evidence="9">
    <location>
        <begin position="279"/>
        <end position="291"/>
    </location>
</feature>
<evidence type="ECO:0000256" key="6">
    <source>
        <dbReference type="ARBA" id="ARBA00023159"/>
    </source>
</evidence>
<keyword evidence="8" id="KW-0539">Nucleus</keyword>
<dbReference type="Pfam" id="PF00319">
    <property type="entry name" value="SRF-TF"/>
    <property type="match status" value="1"/>
</dbReference>
<dbReference type="PRINTS" id="PR00404">
    <property type="entry name" value="MADSDOMAIN"/>
</dbReference>
<dbReference type="InterPro" id="IPR022102">
    <property type="entry name" value="HJURP_C"/>
</dbReference>
<keyword evidence="3" id="KW-0597">Phosphoprotein</keyword>
<keyword evidence="4" id="KW-0805">Transcription regulation</keyword>
<feature type="compositionally biased region" description="Polar residues" evidence="9">
    <location>
        <begin position="484"/>
        <end position="494"/>
    </location>
</feature>
<reference evidence="12" key="1">
    <citation type="submission" date="2025-08" db="UniProtKB">
        <authorList>
            <consortium name="RefSeq"/>
        </authorList>
    </citation>
    <scope>IDENTIFICATION</scope>
    <source>
        <tissue evidence="12">Sperm</tissue>
    </source>
</reference>
<dbReference type="KEGG" id="pmrn:116950682"/>
<dbReference type="PANTHER" id="PTHR11945">
    <property type="entry name" value="MADS BOX PROTEIN"/>
    <property type="match status" value="1"/>
</dbReference>
<feature type="region of interest" description="Disordered" evidence="9">
    <location>
        <begin position="244"/>
        <end position="307"/>
    </location>
</feature>
<dbReference type="FunFam" id="3.40.1810.10:FF:000001">
    <property type="entry name" value="Myocyte-specific enhancer factor 2A homolog"/>
    <property type="match status" value="1"/>
</dbReference>
<dbReference type="PROSITE" id="PS50066">
    <property type="entry name" value="MADS_BOX_2"/>
    <property type="match status" value="1"/>
</dbReference>
<dbReference type="AlphaFoldDB" id="A0AAJ7X838"/>
<feature type="compositionally biased region" description="Polar residues" evidence="9">
    <location>
        <begin position="295"/>
        <end position="307"/>
    </location>
</feature>
<keyword evidence="6" id="KW-0010">Activator</keyword>
<evidence type="ECO:0000256" key="3">
    <source>
        <dbReference type="ARBA" id="ARBA00022553"/>
    </source>
</evidence>
<dbReference type="GO" id="GO:0045944">
    <property type="term" value="P:positive regulation of transcription by RNA polymerase II"/>
    <property type="evidence" value="ECO:0007669"/>
    <property type="project" value="InterPro"/>
</dbReference>
<dbReference type="Gene3D" id="3.40.1810.10">
    <property type="entry name" value="Transcription factor, MADS-box"/>
    <property type="match status" value="1"/>
</dbReference>
<feature type="region of interest" description="Disordered" evidence="9">
    <location>
        <begin position="92"/>
        <end position="111"/>
    </location>
</feature>
<organism evidence="11 12">
    <name type="scientific">Petromyzon marinus</name>
    <name type="common">Sea lamprey</name>
    <dbReference type="NCBI Taxonomy" id="7757"/>
    <lineage>
        <taxon>Eukaryota</taxon>
        <taxon>Metazoa</taxon>
        <taxon>Chordata</taxon>
        <taxon>Craniata</taxon>
        <taxon>Vertebrata</taxon>
        <taxon>Cyclostomata</taxon>
        <taxon>Hyperoartia</taxon>
        <taxon>Petromyzontiformes</taxon>
        <taxon>Petromyzontidae</taxon>
        <taxon>Petromyzon</taxon>
    </lineage>
</organism>
<dbReference type="GO" id="GO:0046983">
    <property type="term" value="F:protein dimerization activity"/>
    <property type="evidence" value="ECO:0007669"/>
    <property type="project" value="InterPro"/>
</dbReference>
<gene>
    <name evidence="12" type="primary">LOC116950682</name>
</gene>
<evidence type="ECO:0000259" key="10">
    <source>
        <dbReference type="PROSITE" id="PS50066"/>
    </source>
</evidence>
<name>A0AAJ7X838_PETMA</name>
<proteinExistence type="predicted"/>
<dbReference type="SMART" id="SM00432">
    <property type="entry name" value="MADS"/>
    <property type="match status" value="1"/>
</dbReference>
<evidence type="ECO:0000256" key="9">
    <source>
        <dbReference type="SAM" id="MobiDB-lite"/>
    </source>
</evidence>
<feature type="compositionally biased region" description="Gly residues" evidence="9">
    <location>
        <begin position="251"/>
        <end position="261"/>
    </location>
</feature>
<evidence type="ECO:0000256" key="1">
    <source>
        <dbReference type="ARBA" id="ARBA00004123"/>
    </source>
</evidence>
<evidence type="ECO:0000256" key="4">
    <source>
        <dbReference type="ARBA" id="ARBA00023015"/>
    </source>
</evidence>
<evidence type="ECO:0000313" key="12">
    <source>
        <dbReference type="RefSeq" id="XP_032824527.1"/>
    </source>
</evidence>
<keyword evidence="7" id="KW-0804">Transcription</keyword>
<feature type="compositionally biased region" description="Low complexity" evidence="9">
    <location>
        <begin position="445"/>
        <end position="462"/>
    </location>
</feature>
<feature type="domain" description="MADS-box" evidence="10">
    <location>
        <begin position="1"/>
        <end position="61"/>
    </location>
</feature>
<evidence type="ECO:0000256" key="7">
    <source>
        <dbReference type="ARBA" id="ARBA00023163"/>
    </source>
</evidence>
<protein>
    <submittedName>
        <fullName evidence="12">Myocyte-specific enhancer factor 2A-like isoform X1</fullName>
    </submittedName>
</protein>
<feature type="compositionally biased region" description="Low complexity" evidence="9">
    <location>
        <begin position="410"/>
        <end position="434"/>
    </location>
</feature>
<dbReference type="InterPro" id="IPR033896">
    <property type="entry name" value="MEF2-like_N"/>
</dbReference>
<dbReference type="GO" id="GO:0000978">
    <property type="term" value="F:RNA polymerase II cis-regulatory region sequence-specific DNA binding"/>
    <property type="evidence" value="ECO:0007669"/>
    <property type="project" value="TreeGrafter"/>
</dbReference>
<keyword evidence="2" id="KW-0217">Developmental protein</keyword>
<evidence type="ECO:0000256" key="2">
    <source>
        <dbReference type="ARBA" id="ARBA00022473"/>
    </source>
</evidence>
<evidence type="ECO:0000313" key="11">
    <source>
        <dbReference type="Proteomes" id="UP001318040"/>
    </source>
</evidence>
<sequence length="507" mass="53216">MGRKKIQIMRIVDERNRQVTFTKRKFGLMKKAYELSVLCDCEIALIIFNSSSKLFQYASTDMDKVLLKYTEYSEPHESRTNSDIVEVLSKKEHKGGESGGEGQDGDGVDGGFLLAPGTQDKYRRINEEFDSMMRSQKLVSASGFHLPMSLSMGDPSGVSLPSFSVGGPSVVDSSPCGMLPPPPPPLHPQMQGALLRLTGGSPAPPAQAVLPSRCWSESTQLSCQDVPRSSLRVAFNGYCSPTQVSPSHLGSPGGGSLGGSSTGVQGLMVGGGSSAGVLGRAPPGRSPSSPGTLGADSSSPGLGVGLSNSAGRSLAQAGNKGGLIPTALLEEQDLDLTRRLGVAQASSSPGFHCVMPSSYDLGLTGAELATLSSFGPMSPWQRQGGPLGPTLGALADRASGIGSSYLPHTHQQQQHQQQQQQHHQQQQQPPQQQHQLHRVQGGTQSDHSPADSLSSSASSYDDGTSDRDDVATSSVLSLGHASHGASQGSLSPTSAKRLRLGEQRWIT</sequence>
<evidence type="ECO:0000256" key="8">
    <source>
        <dbReference type="ARBA" id="ARBA00023242"/>
    </source>
</evidence>
<dbReference type="InterPro" id="IPR002100">
    <property type="entry name" value="TF_MADSbox"/>
</dbReference>
<dbReference type="Pfam" id="PF12347">
    <property type="entry name" value="HJURP_C"/>
    <property type="match status" value="1"/>
</dbReference>
<evidence type="ECO:0000256" key="5">
    <source>
        <dbReference type="ARBA" id="ARBA00023125"/>
    </source>
</evidence>
<accession>A0AAJ7X838</accession>
<dbReference type="RefSeq" id="XP_032824527.1">
    <property type="nucleotide sequence ID" value="XM_032968636.1"/>
</dbReference>
<dbReference type="PANTHER" id="PTHR11945:SF637">
    <property type="entry name" value="MYOCYTE-SPECIFIC ENHANCER FACTOR 2A"/>
    <property type="match status" value="1"/>
</dbReference>
<dbReference type="GO" id="GO:0030154">
    <property type="term" value="P:cell differentiation"/>
    <property type="evidence" value="ECO:0007669"/>
    <property type="project" value="TreeGrafter"/>
</dbReference>
<dbReference type="GO" id="GO:0042826">
    <property type="term" value="F:histone deacetylase binding"/>
    <property type="evidence" value="ECO:0007669"/>
    <property type="project" value="TreeGrafter"/>
</dbReference>
<dbReference type="CDD" id="cd00265">
    <property type="entry name" value="MADS_MEF2_like"/>
    <property type="match status" value="1"/>
</dbReference>
<dbReference type="PROSITE" id="PS00350">
    <property type="entry name" value="MADS_BOX_1"/>
    <property type="match status" value="1"/>
</dbReference>
<dbReference type="InterPro" id="IPR036879">
    <property type="entry name" value="TF_MADSbox_sf"/>
</dbReference>
<dbReference type="Proteomes" id="UP001318040">
    <property type="component" value="Chromosome 40"/>
</dbReference>
<keyword evidence="11" id="KW-1185">Reference proteome</keyword>
<dbReference type="GO" id="GO:0000981">
    <property type="term" value="F:DNA-binding transcription factor activity, RNA polymerase II-specific"/>
    <property type="evidence" value="ECO:0007669"/>
    <property type="project" value="TreeGrafter"/>
</dbReference>
<dbReference type="SUPFAM" id="SSF55455">
    <property type="entry name" value="SRF-like"/>
    <property type="match status" value="1"/>
</dbReference>
<keyword evidence="5" id="KW-0238">DNA-binding</keyword>